<dbReference type="AlphaFoldDB" id="A0A1F5WBL3"/>
<name>A0A1F5WBL3_9BACT</name>
<gene>
    <name evidence="3" type="ORF">A3C05_04690</name>
</gene>
<organism evidence="3 4">
    <name type="scientific">Candidatus Giovannonibacteria bacterium RIFCSPHIGHO2_02_FULL_45_40</name>
    <dbReference type="NCBI Taxonomy" id="1798337"/>
    <lineage>
        <taxon>Bacteria</taxon>
        <taxon>Candidatus Giovannoniibacteriota</taxon>
    </lineage>
</organism>
<dbReference type="InterPro" id="IPR013229">
    <property type="entry name" value="PEGA"/>
</dbReference>
<evidence type="ECO:0000259" key="2">
    <source>
        <dbReference type="Pfam" id="PF08308"/>
    </source>
</evidence>
<keyword evidence="1" id="KW-1133">Transmembrane helix</keyword>
<proteinExistence type="predicted"/>
<evidence type="ECO:0000313" key="3">
    <source>
        <dbReference type="EMBL" id="OGF73049.1"/>
    </source>
</evidence>
<keyword evidence="1" id="KW-0812">Transmembrane</keyword>
<dbReference type="Proteomes" id="UP000178743">
    <property type="component" value="Unassembled WGS sequence"/>
</dbReference>
<feature type="transmembrane region" description="Helical" evidence="1">
    <location>
        <begin position="18"/>
        <end position="39"/>
    </location>
</feature>
<comment type="caution">
    <text evidence="3">The sequence shown here is derived from an EMBL/GenBank/DDBJ whole genome shotgun (WGS) entry which is preliminary data.</text>
</comment>
<sequence>MYDKLGLKSMLTKAKRRVFFYASISFFFIAAVPILLYSLGYGISRDFKILKTGGIFIQASETGADIFIDSRHKRTSFLGKSGLIKNLVPGTYKVSVTKEGFWDWEKQLEVMSETVTARSALLVPKNPDGKILGTTTPPIKKNKPPYASIKKFWAIPKTEDFIILGDDKKFYRNKELFDIYKIFGTTTAEILRSKKESVFDETFSRVIYWDSGVIDTFWFEDAKKMPEWQKNPFLQVGPNNFMGPIRQVFSYPDWPDWLIATMSNGVWALEMDSSGRQNAFPLYQGKQPNIISLEPDEIIVLDDGNYLEITLPK</sequence>
<dbReference type="Pfam" id="PF08308">
    <property type="entry name" value="PEGA"/>
    <property type="match status" value="1"/>
</dbReference>
<keyword evidence="1" id="KW-0472">Membrane</keyword>
<feature type="domain" description="PEGA" evidence="2">
    <location>
        <begin position="53"/>
        <end position="124"/>
    </location>
</feature>
<accession>A0A1F5WBL3</accession>
<evidence type="ECO:0000313" key="4">
    <source>
        <dbReference type="Proteomes" id="UP000178743"/>
    </source>
</evidence>
<dbReference type="EMBL" id="MFHP01000001">
    <property type="protein sequence ID" value="OGF73049.1"/>
    <property type="molecule type" value="Genomic_DNA"/>
</dbReference>
<reference evidence="3 4" key="1">
    <citation type="journal article" date="2016" name="Nat. Commun.">
        <title>Thousands of microbial genomes shed light on interconnected biogeochemical processes in an aquifer system.</title>
        <authorList>
            <person name="Anantharaman K."/>
            <person name="Brown C.T."/>
            <person name="Hug L.A."/>
            <person name="Sharon I."/>
            <person name="Castelle C.J."/>
            <person name="Probst A.J."/>
            <person name="Thomas B.C."/>
            <person name="Singh A."/>
            <person name="Wilkins M.J."/>
            <person name="Karaoz U."/>
            <person name="Brodie E.L."/>
            <person name="Williams K.H."/>
            <person name="Hubbard S.S."/>
            <person name="Banfield J.F."/>
        </authorList>
    </citation>
    <scope>NUCLEOTIDE SEQUENCE [LARGE SCALE GENOMIC DNA]</scope>
</reference>
<protein>
    <recommendedName>
        <fullName evidence="2">PEGA domain-containing protein</fullName>
    </recommendedName>
</protein>
<evidence type="ECO:0000256" key="1">
    <source>
        <dbReference type="SAM" id="Phobius"/>
    </source>
</evidence>